<evidence type="ECO:0000313" key="2">
    <source>
        <dbReference type="Proteomes" id="UP001199642"/>
    </source>
</evidence>
<dbReference type="RefSeq" id="WP_231818862.1">
    <property type="nucleotide sequence ID" value="NZ_CP082781.1"/>
</dbReference>
<gene>
    <name evidence="1" type="ORF">K8F61_09745</name>
</gene>
<organism evidence="1 2">
    <name type="scientific">Microbacterium resistens</name>
    <dbReference type="NCBI Taxonomy" id="156977"/>
    <lineage>
        <taxon>Bacteria</taxon>
        <taxon>Bacillati</taxon>
        <taxon>Actinomycetota</taxon>
        <taxon>Actinomycetes</taxon>
        <taxon>Micrococcales</taxon>
        <taxon>Microbacteriaceae</taxon>
        <taxon>Microbacterium</taxon>
    </lineage>
</organism>
<reference evidence="1 2" key="1">
    <citation type="submission" date="2023-01" db="EMBL/GenBank/DDBJ databases">
        <title>Characterization of estradiol degrading bacteria Microbacterium sp. MZT7 and reveal degrading genes through genome analysis.</title>
        <authorList>
            <person name="Hao P."/>
            <person name="Gao Y."/>
        </authorList>
    </citation>
    <scope>NUCLEOTIDE SEQUENCE [LARGE SCALE GENOMIC DNA]</scope>
    <source>
        <strain evidence="1 2">MZT7</strain>
    </source>
</reference>
<sequence length="121" mass="13796">MEQISGTWSSNGQPSEMRLDFESDGKFRASAWPAELCQRTAPRDWREFDPSGLISFQGHLELGQGRFDYAGSLVPDGPECPVILNFDFWRDDDGGYYLKIILADDADTADQYGQIWLRRQV</sequence>
<proteinExistence type="predicted"/>
<dbReference type="EMBL" id="CP082781">
    <property type="protein sequence ID" value="UGS24992.1"/>
    <property type="molecule type" value="Genomic_DNA"/>
</dbReference>
<keyword evidence="2" id="KW-1185">Reference proteome</keyword>
<dbReference type="Proteomes" id="UP001199642">
    <property type="component" value="Chromosome"/>
</dbReference>
<accession>A0ABY3RMS2</accession>
<name>A0ABY3RMS2_9MICO</name>
<evidence type="ECO:0000313" key="1">
    <source>
        <dbReference type="EMBL" id="UGS24992.1"/>
    </source>
</evidence>
<protein>
    <recommendedName>
        <fullName evidence="3">DUF1579 domain-containing protein</fullName>
    </recommendedName>
</protein>
<evidence type="ECO:0008006" key="3">
    <source>
        <dbReference type="Google" id="ProtNLM"/>
    </source>
</evidence>